<dbReference type="AlphaFoldDB" id="A0A0G0I683"/>
<evidence type="ECO:0000259" key="2">
    <source>
        <dbReference type="Pfam" id="PF00534"/>
    </source>
</evidence>
<proteinExistence type="predicted"/>
<feature type="domain" description="Glycosyl transferase family 1" evidence="2">
    <location>
        <begin position="195"/>
        <end position="354"/>
    </location>
</feature>
<feature type="domain" description="Glycosyltransferase subfamily 4-like N-terminal" evidence="3">
    <location>
        <begin position="15"/>
        <end position="174"/>
    </location>
</feature>
<dbReference type="PANTHER" id="PTHR46401:SF2">
    <property type="entry name" value="GLYCOSYLTRANSFERASE WBBK-RELATED"/>
    <property type="match status" value="1"/>
</dbReference>
<dbReference type="SUPFAM" id="SSF53756">
    <property type="entry name" value="UDP-Glycosyltransferase/glycogen phosphorylase"/>
    <property type="match status" value="1"/>
</dbReference>
<dbReference type="GO" id="GO:0016757">
    <property type="term" value="F:glycosyltransferase activity"/>
    <property type="evidence" value="ECO:0007669"/>
    <property type="project" value="InterPro"/>
</dbReference>
<dbReference type="PANTHER" id="PTHR46401">
    <property type="entry name" value="GLYCOSYLTRANSFERASE WBBK-RELATED"/>
    <property type="match status" value="1"/>
</dbReference>
<keyword evidence="1 4" id="KW-0808">Transferase</keyword>
<accession>A0A0G0I683</accession>
<comment type="caution">
    <text evidence="4">The sequence shown here is derived from an EMBL/GenBank/DDBJ whole genome shotgun (WGS) entry which is preliminary data.</text>
</comment>
<dbReference type="Gene3D" id="3.40.50.2000">
    <property type="entry name" value="Glycogen Phosphorylase B"/>
    <property type="match status" value="2"/>
</dbReference>
<evidence type="ECO:0000313" key="4">
    <source>
        <dbReference type="EMBL" id="KKQ50067.1"/>
    </source>
</evidence>
<dbReference type="CDD" id="cd03809">
    <property type="entry name" value="GT4_MtfB-like"/>
    <property type="match status" value="1"/>
</dbReference>
<dbReference type="EMBL" id="LBTX01000009">
    <property type="protein sequence ID" value="KKQ50067.1"/>
    <property type="molecule type" value="Genomic_DNA"/>
</dbReference>
<evidence type="ECO:0000256" key="1">
    <source>
        <dbReference type="ARBA" id="ARBA00022679"/>
    </source>
</evidence>
<dbReference type="Pfam" id="PF13439">
    <property type="entry name" value="Glyco_transf_4"/>
    <property type="match status" value="1"/>
</dbReference>
<dbReference type="Pfam" id="PF00534">
    <property type="entry name" value="Glycos_transf_1"/>
    <property type="match status" value="1"/>
</dbReference>
<evidence type="ECO:0000313" key="5">
    <source>
        <dbReference type="Proteomes" id="UP000034231"/>
    </source>
</evidence>
<name>A0A0G0I683_9BACT</name>
<dbReference type="InterPro" id="IPR001296">
    <property type="entry name" value="Glyco_trans_1"/>
</dbReference>
<gene>
    <name evidence="4" type="ORF">US68_C0009G0022</name>
</gene>
<reference evidence="4 5" key="1">
    <citation type="journal article" date="2015" name="Nature">
        <title>rRNA introns, odd ribosomes, and small enigmatic genomes across a large radiation of phyla.</title>
        <authorList>
            <person name="Brown C.T."/>
            <person name="Hug L.A."/>
            <person name="Thomas B.C."/>
            <person name="Sharon I."/>
            <person name="Castelle C.J."/>
            <person name="Singh A."/>
            <person name="Wilkins M.J."/>
            <person name="Williams K.H."/>
            <person name="Banfield J.F."/>
        </authorList>
    </citation>
    <scope>NUCLEOTIDE SEQUENCE [LARGE SCALE GENOMIC DNA]</scope>
</reference>
<dbReference type="InterPro" id="IPR028098">
    <property type="entry name" value="Glyco_trans_4-like_N"/>
</dbReference>
<sequence length="378" mass="43374">MIIGIDASSIAYGTGVSNYTLNLIRHLLKNDRQNSYKIFFSSLRLPLPQDLIRLLKYKNVKIFHYRFPQTLLAFIWNRLHLFPIELFIGNCDLFHTSDWTQPPAFKAKTLTTVHDLTPFLCPHWLNSKIVSTHHHKMYWASKKCQHFICVSQNTKTDLLKIFPKINPQNCSVVYEAAEDKYGKFLKLPLDIQNKKISAIEKQYGLKKFILSQGTREPRKNLINLISAFNLYRQKYPKSKIELAITGKYGWGKDIIHLKNPYIKILGYIPEKDMVALHASALFLAYPSLYEGFGLPLIKSMKVGVPVLSSTTSSMPEVVGNSGILVNPTSVKEIYLGLHKLLSSSTLRKQLSHRAIMISNRFSWDQTALNTLDIYSKLR</sequence>
<protein>
    <submittedName>
        <fullName evidence="4">Glycosyl transferase group 1</fullName>
    </submittedName>
</protein>
<dbReference type="GO" id="GO:0009103">
    <property type="term" value="P:lipopolysaccharide biosynthetic process"/>
    <property type="evidence" value="ECO:0007669"/>
    <property type="project" value="TreeGrafter"/>
</dbReference>
<evidence type="ECO:0000259" key="3">
    <source>
        <dbReference type="Pfam" id="PF13439"/>
    </source>
</evidence>
<organism evidence="4 5">
    <name type="scientific">Candidatus Shapirobacteria bacterium GW2011_GWE1_38_10</name>
    <dbReference type="NCBI Taxonomy" id="1618488"/>
    <lineage>
        <taxon>Bacteria</taxon>
        <taxon>Candidatus Shapironibacteriota</taxon>
    </lineage>
</organism>
<dbReference type="Proteomes" id="UP000034231">
    <property type="component" value="Unassembled WGS sequence"/>
</dbReference>